<dbReference type="EMBL" id="PVTH01000001">
    <property type="protein sequence ID" value="PRY55063.1"/>
    <property type="molecule type" value="Genomic_DNA"/>
</dbReference>
<evidence type="ECO:0000313" key="3">
    <source>
        <dbReference type="EMBL" id="PRY55063.1"/>
    </source>
</evidence>
<dbReference type="Pfam" id="PF13568">
    <property type="entry name" value="OMP_b-brl_2"/>
    <property type="match status" value="1"/>
</dbReference>
<protein>
    <submittedName>
        <fullName evidence="3">Outer membrane protein with beta-barrel domain</fullName>
    </submittedName>
</protein>
<evidence type="ECO:0000313" key="4">
    <source>
        <dbReference type="Proteomes" id="UP000238034"/>
    </source>
</evidence>
<organism evidence="3 4">
    <name type="scientific">Arcticibacter pallidicorallinus</name>
    <dbReference type="NCBI Taxonomy" id="1259464"/>
    <lineage>
        <taxon>Bacteria</taxon>
        <taxon>Pseudomonadati</taxon>
        <taxon>Bacteroidota</taxon>
        <taxon>Sphingobacteriia</taxon>
        <taxon>Sphingobacteriales</taxon>
        <taxon>Sphingobacteriaceae</taxon>
        <taxon>Arcticibacter</taxon>
    </lineage>
</organism>
<reference evidence="3 4" key="1">
    <citation type="submission" date="2018-03" db="EMBL/GenBank/DDBJ databases">
        <title>Genomic Encyclopedia of Type Strains, Phase III (KMG-III): the genomes of soil and plant-associated and newly described type strains.</title>
        <authorList>
            <person name="Whitman W."/>
        </authorList>
    </citation>
    <scope>NUCLEOTIDE SEQUENCE [LARGE SCALE GENOMIC DNA]</scope>
    <source>
        <strain evidence="3 4">CGMCC 1.9313</strain>
    </source>
</reference>
<dbReference type="OrthoDB" id="666719at2"/>
<sequence length="273" mass="30987">MKQLIFSLILMAGFQFTQAAVNTDTSAVSPEADSAGSAKNKRTNVTLTWGKNERTSSDTIRTKSKAPGVSFGLTLSRFDLGFSKLVDNGSFTLSDQNSFLDYHGWKTSTVGFDVVQFGYRFNSSFKIYLSGGFDWTHIRLRRDITIRQDAPVLQYDESDIDFDKNRFSSTYIRLPLSFEWRSKDNDRGKKFRIIAGPDFGFLLNGKVKQKSDENGKQKFNDNYHFTKFRYGGFARLGYGSTGIFAKYYLNDMFENSPAQEGLQNMSFGVTFGF</sequence>
<accession>A0A2T0UAX4</accession>
<comment type="caution">
    <text evidence="3">The sequence shown here is derived from an EMBL/GenBank/DDBJ whole genome shotgun (WGS) entry which is preliminary data.</text>
</comment>
<name>A0A2T0UAX4_9SPHI</name>
<proteinExistence type="predicted"/>
<gene>
    <name evidence="3" type="ORF">B0I27_10122</name>
</gene>
<dbReference type="RefSeq" id="WP_106290187.1">
    <property type="nucleotide sequence ID" value="NZ_PVTH01000001.1"/>
</dbReference>
<dbReference type="InterPro" id="IPR025665">
    <property type="entry name" value="Beta-barrel_OMP_2"/>
</dbReference>
<feature type="signal peptide" evidence="1">
    <location>
        <begin position="1"/>
        <end position="19"/>
    </location>
</feature>
<evidence type="ECO:0000259" key="2">
    <source>
        <dbReference type="Pfam" id="PF13568"/>
    </source>
</evidence>
<feature type="domain" description="Outer membrane protein beta-barrel" evidence="2">
    <location>
        <begin position="115"/>
        <end position="247"/>
    </location>
</feature>
<evidence type="ECO:0000256" key="1">
    <source>
        <dbReference type="SAM" id="SignalP"/>
    </source>
</evidence>
<keyword evidence="4" id="KW-1185">Reference proteome</keyword>
<dbReference type="Proteomes" id="UP000238034">
    <property type="component" value="Unassembled WGS sequence"/>
</dbReference>
<keyword evidence="1" id="KW-0732">Signal</keyword>
<feature type="chain" id="PRO_5015715655" evidence="1">
    <location>
        <begin position="20"/>
        <end position="273"/>
    </location>
</feature>
<dbReference type="AlphaFoldDB" id="A0A2T0UAX4"/>